<keyword evidence="3" id="KW-1185">Reference proteome</keyword>
<dbReference type="Proteomes" id="UP000500845">
    <property type="component" value="Segment"/>
</dbReference>
<dbReference type="RefSeq" id="YP_010086957.1">
    <property type="nucleotide sequence ID" value="NC_055500.1"/>
</dbReference>
<evidence type="ECO:0000256" key="1">
    <source>
        <dbReference type="SAM" id="Phobius"/>
    </source>
</evidence>
<protein>
    <submittedName>
        <fullName evidence="2">Ac110-like protein</fullName>
    </submittedName>
</protein>
<accession>A0A346RNV2</accession>
<evidence type="ECO:0000313" key="2">
    <source>
        <dbReference type="EMBL" id="AXS67749.1"/>
    </source>
</evidence>
<dbReference type="EMBL" id="MH394321">
    <property type="protein sequence ID" value="AXS67749.1"/>
    <property type="molecule type" value="Genomic_DNA"/>
</dbReference>
<keyword evidence="1" id="KW-0472">Membrane</keyword>
<organism evidence="2 3">
    <name type="scientific">Cryptophlebia peltastica nucleopolyhedrovirus</name>
    <dbReference type="NCBI Taxonomy" id="2304025"/>
    <lineage>
        <taxon>Viruses</taxon>
        <taxon>Viruses incertae sedis</taxon>
        <taxon>Naldaviricetes</taxon>
        <taxon>Lefavirales</taxon>
        <taxon>Baculoviridae</taxon>
        <taxon>Alphabaculovirus</taxon>
        <taxon>Alphabaculovirus crypeltasticae</taxon>
    </lineage>
</organism>
<sequence>MLLQIWLMIIVFIAALVMLTLTKLNKKIINEIVYFQYNFIPEPLISLVNVIRLK</sequence>
<dbReference type="Pfam" id="PF07280">
    <property type="entry name" value="Ac110_PIF"/>
    <property type="match status" value="1"/>
</dbReference>
<keyword evidence="1" id="KW-1133">Transmembrane helix</keyword>
<dbReference type="GeneID" id="65102202"/>
<keyword evidence="1" id="KW-0812">Transmembrane</keyword>
<evidence type="ECO:0000313" key="3">
    <source>
        <dbReference type="Proteomes" id="UP000500845"/>
    </source>
</evidence>
<dbReference type="InterPro" id="IPR009903">
    <property type="entry name" value="AcMNPV_AC110"/>
</dbReference>
<reference evidence="2 3" key="1">
    <citation type="journal article" date="2018" name="J. Invertebr. Pathol.">
        <title>Morphological, genetic and biological characterisation of a novel alphabaculovirus isolated from Cryptophlebia peltastica (Lepidoptera: Tortricidae).</title>
        <authorList>
            <person name="Marsberg T."/>
            <person name="Jukes M.D."/>
            <person name="Krejmer-Rabalska M."/>
            <person name="Rabalski L."/>
            <person name="Knox C.M."/>
            <person name="Moore S.D."/>
            <person name="Hill M.P."/>
            <person name="Szewczyk B."/>
        </authorList>
    </citation>
    <scope>NUCLEOTIDE SEQUENCE [LARGE SCALE GENOMIC DNA]</scope>
    <source>
        <strain evidence="2">SA</strain>
    </source>
</reference>
<feature type="transmembrane region" description="Helical" evidence="1">
    <location>
        <begin position="6"/>
        <end position="24"/>
    </location>
</feature>
<dbReference type="KEGG" id="vg:65102202"/>
<name>A0A346RNV2_9ABAC</name>
<proteinExistence type="predicted"/>